<accession>A0A4P6WDP1</accession>
<dbReference type="AlphaFoldDB" id="A0A4P6WDP1"/>
<organism evidence="1 2">
    <name type="scientific">Citrobacter arsenatis</name>
    <dbReference type="NCBI Taxonomy" id="2546350"/>
    <lineage>
        <taxon>Bacteria</taxon>
        <taxon>Pseudomonadati</taxon>
        <taxon>Pseudomonadota</taxon>
        <taxon>Gammaproteobacteria</taxon>
        <taxon>Enterobacterales</taxon>
        <taxon>Enterobacteriaceae</taxon>
        <taxon>Citrobacter</taxon>
    </lineage>
</organism>
<evidence type="ECO:0000313" key="1">
    <source>
        <dbReference type="EMBL" id="QBM21049.1"/>
    </source>
</evidence>
<keyword evidence="2" id="KW-1185">Reference proteome</keyword>
<dbReference type="Proteomes" id="UP000293850">
    <property type="component" value="Plasmid unnamed2"/>
</dbReference>
<dbReference type="KEGG" id="cars:E1B03_00765"/>
<keyword evidence="1" id="KW-0614">Plasmid</keyword>
<reference evidence="1 2" key="1">
    <citation type="submission" date="2019-03" db="EMBL/GenBank/DDBJ databases">
        <title>Complete genome sequence of an arsenate-respiring bacteria, Citrobacter sp. LY-1.</title>
        <authorList>
            <person name="Wang H."/>
            <person name="Liu Y."/>
            <person name="Li Q."/>
            <person name="Huang J."/>
        </authorList>
    </citation>
    <scope>NUCLEOTIDE SEQUENCE [LARGE SCALE GENOMIC DNA]</scope>
    <source>
        <strain evidence="1 2">LY-1</strain>
        <plasmid evidence="1 2">unnamed2</plasmid>
    </source>
</reference>
<geneLocation type="plasmid" evidence="1 2">
    <name>unnamed2</name>
</geneLocation>
<proteinExistence type="predicted"/>
<evidence type="ECO:0000313" key="2">
    <source>
        <dbReference type="Proteomes" id="UP000293850"/>
    </source>
</evidence>
<protein>
    <submittedName>
        <fullName evidence="1">Uncharacterized protein</fullName>
    </submittedName>
</protein>
<name>A0A4P6WDP1_9ENTR</name>
<sequence>MHTRNVNVKTAAQESSERCESEITAEQIVDLFCWVMAATEGELQPLIFEPPVGSYELSLINENCIDYLSVWILDGYPVAAAAPVDNFFRTITPVSIN</sequence>
<dbReference type="RefSeq" id="WP_133085550.1">
    <property type="nucleotide sequence ID" value="NZ_CP037863.1"/>
</dbReference>
<gene>
    <name evidence="1" type="ORF">E1B03_00765</name>
</gene>
<dbReference type="EMBL" id="CP037863">
    <property type="protein sequence ID" value="QBM21049.1"/>
    <property type="molecule type" value="Genomic_DNA"/>
</dbReference>